<evidence type="ECO:0000313" key="1">
    <source>
        <dbReference type="EMBL" id="WPA96276.1"/>
    </source>
</evidence>
<name>A0ABZ0N9S2_CERBT</name>
<protein>
    <submittedName>
        <fullName evidence="1">Uncharacterized protein</fullName>
    </submittedName>
</protein>
<evidence type="ECO:0000313" key="2">
    <source>
        <dbReference type="Proteomes" id="UP001302367"/>
    </source>
</evidence>
<dbReference type="EMBL" id="CP134184">
    <property type="protein sequence ID" value="WPA96276.1"/>
    <property type="molecule type" value="Genomic_DNA"/>
</dbReference>
<sequence>MKSASASSKLWMYMECSARTDGSAVVANSQFSPALNTIAAQRVQDYKSSPWSPLDTGIKYNARAYHGEGKISNIIVRVRIAHRYHRSASEVRGDMKTDDEVQV</sequence>
<keyword evidence="2" id="KW-1185">Reference proteome</keyword>
<dbReference type="Proteomes" id="UP001302367">
    <property type="component" value="Chromosome 1"/>
</dbReference>
<gene>
    <name evidence="1" type="ORF">RHO25_000882</name>
</gene>
<proteinExistence type="predicted"/>
<dbReference type="RefSeq" id="XP_065458133.1">
    <property type="nucleotide sequence ID" value="XM_065602061.1"/>
</dbReference>
<dbReference type="GeneID" id="90643720"/>
<reference evidence="1 2" key="1">
    <citation type="submission" date="2023-09" db="EMBL/GenBank/DDBJ databases">
        <title>Complete-Gapless Cercospora beticola genome.</title>
        <authorList>
            <person name="Wyatt N.A."/>
            <person name="Spanner R.E."/>
            <person name="Bolton M.D."/>
        </authorList>
    </citation>
    <scope>NUCLEOTIDE SEQUENCE [LARGE SCALE GENOMIC DNA]</scope>
    <source>
        <strain evidence="1">Cb09-40</strain>
    </source>
</reference>
<organism evidence="1 2">
    <name type="scientific">Cercospora beticola</name>
    <name type="common">Sugarbeet leaf spot fungus</name>
    <dbReference type="NCBI Taxonomy" id="122368"/>
    <lineage>
        <taxon>Eukaryota</taxon>
        <taxon>Fungi</taxon>
        <taxon>Dikarya</taxon>
        <taxon>Ascomycota</taxon>
        <taxon>Pezizomycotina</taxon>
        <taxon>Dothideomycetes</taxon>
        <taxon>Dothideomycetidae</taxon>
        <taxon>Mycosphaerellales</taxon>
        <taxon>Mycosphaerellaceae</taxon>
        <taxon>Cercospora</taxon>
    </lineage>
</organism>
<accession>A0ABZ0N9S2</accession>